<dbReference type="Proteomes" id="UP001163603">
    <property type="component" value="Chromosome 4"/>
</dbReference>
<protein>
    <submittedName>
        <fullName evidence="1">Uncharacterized protein</fullName>
    </submittedName>
</protein>
<keyword evidence="2" id="KW-1185">Reference proteome</keyword>
<evidence type="ECO:0000313" key="2">
    <source>
        <dbReference type="Proteomes" id="UP001163603"/>
    </source>
</evidence>
<accession>A0ACC0YY58</accession>
<reference evidence="2" key="1">
    <citation type="journal article" date="2023" name="G3 (Bethesda)">
        <title>Genome assembly and association tests identify interacting loci associated with vigor, precocity, and sex in interspecific pistachio rootstocks.</title>
        <authorList>
            <person name="Palmer W."/>
            <person name="Jacygrad E."/>
            <person name="Sagayaradj S."/>
            <person name="Cavanaugh K."/>
            <person name="Han R."/>
            <person name="Bertier L."/>
            <person name="Beede B."/>
            <person name="Kafkas S."/>
            <person name="Golino D."/>
            <person name="Preece J."/>
            <person name="Michelmore R."/>
        </authorList>
    </citation>
    <scope>NUCLEOTIDE SEQUENCE [LARGE SCALE GENOMIC DNA]</scope>
</reference>
<evidence type="ECO:0000313" key="1">
    <source>
        <dbReference type="EMBL" id="KAJ0043319.1"/>
    </source>
</evidence>
<gene>
    <name evidence="1" type="ORF">Pint_18567</name>
</gene>
<dbReference type="EMBL" id="CM047739">
    <property type="protein sequence ID" value="KAJ0043319.1"/>
    <property type="molecule type" value="Genomic_DNA"/>
</dbReference>
<sequence>MELFEFVTEYISQILALTNQMKMYGEEFNDQTNVEKILRIVMTQFDHIMVAIEEVHDLSVMTVDELSGTLQAHKQHMNEKNIEKPIEQAF</sequence>
<comment type="caution">
    <text evidence="1">The sequence shown here is derived from an EMBL/GenBank/DDBJ whole genome shotgun (WGS) entry which is preliminary data.</text>
</comment>
<name>A0ACC0YY58_9ROSI</name>
<organism evidence="1 2">
    <name type="scientific">Pistacia integerrima</name>
    <dbReference type="NCBI Taxonomy" id="434235"/>
    <lineage>
        <taxon>Eukaryota</taxon>
        <taxon>Viridiplantae</taxon>
        <taxon>Streptophyta</taxon>
        <taxon>Embryophyta</taxon>
        <taxon>Tracheophyta</taxon>
        <taxon>Spermatophyta</taxon>
        <taxon>Magnoliopsida</taxon>
        <taxon>eudicotyledons</taxon>
        <taxon>Gunneridae</taxon>
        <taxon>Pentapetalae</taxon>
        <taxon>rosids</taxon>
        <taxon>malvids</taxon>
        <taxon>Sapindales</taxon>
        <taxon>Anacardiaceae</taxon>
        <taxon>Pistacia</taxon>
    </lineage>
</organism>
<proteinExistence type="predicted"/>